<keyword evidence="18" id="KW-1185">Reference proteome</keyword>
<dbReference type="AlphaFoldDB" id="A0A8J7RK18"/>
<evidence type="ECO:0000259" key="16">
    <source>
        <dbReference type="SMART" id="SM00904"/>
    </source>
</evidence>
<dbReference type="SUPFAM" id="SSF82114">
    <property type="entry name" value="Riboflavin kinase-like"/>
    <property type="match status" value="1"/>
</dbReference>
<dbReference type="SUPFAM" id="SSF52374">
    <property type="entry name" value="Nucleotidylyl transferase"/>
    <property type="match status" value="1"/>
</dbReference>
<keyword evidence="9 15" id="KW-0418">Kinase</keyword>
<dbReference type="GO" id="GO:0008531">
    <property type="term" value="F:riboflavin kinase activity"/>
    <property type="evidence" value="ECO:0007669"/>
    <property type="project" value="UniProtKB-UniRule"/>
</dbReference>
<comment type="function">
    <text evidence="1">Catalyzes the phosphorylation of riboflavin to FMN followed by the adenylation of FMN to FAD.</text>
</comment>
<dbReference type="NCBIfam" id="NF004162">
    <property type="entry name" value="PRK05627.1-5"/>
    <property type="match status" value="1"/>
</dbReference>
<protein>
    <recommendedName>
        <fullName evidence="15">Riboflavin biosynthesis protein</fullName>
    </recommendedName>
    <domain>
        <recommendedName>
            <fullName evidence="15">Riboflavin kinase</fullName>
            <ecNumber evidence="15">2.7.1.26</ecNumber>
        </recommendedName>
        <alternativeName>
            <fullName evidence="15">Flavokinase</fullName>
        </alternativeName>
    </domain>
    <domain>
        <recommendedName>
            <fullName evidence="15">FMN adenylyltransferase</fullName>
            <ecNumber evidence="15">2.7.7.2</ecNumber>
        </recommendedName>
        <alternativeName>
            <fullName evidence="15">FAD pyrophosphorylase</fullName>
        </alternativeName>
        <alternativeName>
            <fullName evidence="15">FAD synthase</fullName>
        </alternativeName>
    </domain>
</protein>
<dbReference type="InterPro" id="IPR023468">
    <property type="entry name" value="Riboflavin_kinase"/>
</dbReference>
<name>A0A8J7RK18_9BACT</name>
<evidence type="ECO:0000256" key="7">
    <source>
        <dbReference type="ARBA" id="ARBA00022695"/>
    </source>
</evidence>
<dbReference type="Pfam" id="PF06574">
    <property type="entry name" value="FAD_syn"/>
    <property type="match status" value="1"/>
</dbReference>
<evidence type="ECO:0000256" key="10">
    <source>
        <dbReference type="ARBA" id="ARBA00022827"/>
    </source>
</evidence>
<organism evidence="17 18">
    <name type="scientific">Natronogracilivirga saccharolytica</name>
    <dbReference type="NCBI Taxonomy" id="2812953"/>
    <lineage>
        <taxon>Bacteria</taxon>
        <taxon>Pseudomonadati</taxon>
        <taxon>Balneolota</taxon>
        <taxon>Balneolia</taxon>
        <taxon>Balneolales</taxon>
        <taxon>Cyclonatronaceae</taxon>
        <taxon>Natronogracilivirga</taxon>
    </lineage>
</organism>
<feature type="domain" description="Riboflavin kinase" evidence="16">
    <location>
        <begin position="184"/>
        <end position="310"/>
    </location>
</feature>
<keyword evidence="11 15" id="KW-0067">ATP-binding</keyword>
<dbReference type="GO" id="GO:0009231">
    <property type="term" value="P:riboflavin biosynthetic process"/>
    <property type="evidence" value="ECO:0007669"/>
    <property type="project" value="InterPro"/>
</dbReference>
<dbReference type="PANTHER" id="PTHR22749:SF6">
    <property type="entry name" value="RIBOFLAVIN KINASE"/>
    <property type="match status" value="1"/>
</dbReference>
<dbReference type="Gene3D" id="3.40.50.620">
    <property type="entry name" value="HUPs"/>
    <property type="match status" value="1"/>
</dbReference>
<evidence type="ECO:0000313" key="18">
    <source>
        <dbReference type="Proteomes" id="UP000673975"/>
    </source>
</evidence>
<evidence type="ECO:0000256" key="1">
    <source>
        <dbReference type="ARBA" id="ARBA00002121"/>
    </source>
</evidence>
<comment type="caution">
    <text evidence="17">The sequence shown here is derived from an EMBL/GenBank/DDBJ whole genome shotgun (WGS) entry which is preliminary data.</text>
</comment>
<accession>A0A8J7RK18</accession>
<evidence type="ECO:0000256" key="15">
    <source>
        <dbReference type="PIRNR" id="PIRNR004491"/>
    </source>
</evidence>
<evidence type="ECO:0000256" key="14">
    <source>
        <dbReference type="ARBA" id="ARBA00049494"/>
    </source>
</evidence>
<proteinExistence type="inferred from homology"/>
<dbReference type="InterPro" id="IPR023465">
    <property type="entry name" value="Riboflavin_kinase_dom_sf"/>
</dbReference>
<dbReference type="SMART" id="SM00904">
    <property type="entry name" value="Flavokinase"/>
    <property type="match status" value="1"/>
</dbReference>
<evidence type="ECO:0000256" key="6">
    <source>
        <dbReference type="ARBA" id="ARBA00022679"/>
    </source>
</evidence>
<dbReference type="Proteomes" id="UP000673975">
    <property type="component" value="Unassembled WGS sequence"/>
</dbReference>
<dbReference type="Gene3D" id="2.40.30.30">
    <property type="entry name" value="Riboflavin kinase-like"/>
    <property type="match status" value="1"/>
</dbReference>
<comment type="catalytic activity">
    <reaction evidence="13 15">
        <text>riboflavin + ATP = FMN + ADP + H(+)</text>
        <dbReference type="Rhea" id="RHEA:14357"/>
        <dbReference type="ChEBI" id="CHEBI:15378"/>
        <dbReference type="ChEBI" id="CHEBI:30616"/>
        <dbReference type="ChEBI" id="CHEBI:57986"/>
        <dbReference type="ChEBI" id="CHEBI:58210"/>
        <dbReference type="ChEBI" id="CHEBI:456216"/>
        <dbReference type="EC" id="2.7.1.26"/>
    </reaction>
</comment>
<reference evidence="17" key="1">
    <citation type="submission" date="2021-02" db="EMBL/GenBank/DDBJ databases">
        <title>Natronogracilivirga saccharolytica gen. nov. sp. nov. a new anaerobic, haloalkiliphilic carbohydrate-fermenting bacterium from soda lake and proposing of Cyclonatronumiaceae fam. nov. in the phylum Balneolaeota.</title>
        <authorList>
            <person name="Zhilina T.N."/>
            <person name="Sorokin D.Y."/>
            <person name="Zavarzina D.G."/>
            <person name="Toshchakov S.V."/>
            <person name="Kublanov I.V."/>
        </authorList>
    </citation>
    <scope>NUCLEOTIDE SEQUENCE</scope>
    <source>
        <strain evidence="17">Z-1702</strain>
    </source>
</reference>
<dbReference type="NCBIfam" id="NF004160">
    <property type="entry name" value="PRK05627.1-3"/>
    <property type="match status" value="1"/>
</dbReference>
<comment type="similarity">
    <text evidence="15">Belongs to the ribF family.</text>
</comment>
<dbReference type="RefSeq" id="WP_210512520.1">
    <property type="nucleotide sequence ID" value="NZ_JAFIDN010000008.1"/>
</dbReference>
<keyword evidence="12" id="KW-0511">Multifunctional enzyme</keyword>
<dbReference type="PANTHER" id="PTHR22749">
    <property type="entry name" value="RIBOFLAVIN KINASE/FMN ADENYLYLTRANSFERASE"/>
    <property type="match status" value="1"/>
</dbReference>
<keyword evidence="7 15" id="KW-0548">Nucleotidyltransferase</keyword>
<evidence type="ECO:0000256" key="4">
    <source>
        <dbReference type="ARBA" id="ARBA00022630"/>
    </source>
</evidence>
<comment type="pathway">
    <text evidence="2 15">Cofactor biosynthesis; FAD biosynthesis; FAD from FMN: step 1/1.</text>
</comment>
<dbReference type="UniPathway" id="UPA00276">
    <property type="reaction ID" value="UER00406"/>
</dbReference>
<comment type="pathway">
    <text evidence="3 15">Cofactor biosynthesis; FMN biosynthesis; FMN from riboflavin (ATP route): step 1/1.</text>
</comment>
<evidence type="ECO:0000313" key="17">
    <source>
        <dbReference type="EMBL" id="MBP3193165.1"/>
    </source>
</evidence>
<keyword evidence="8 15" id="KW-0547">Nucleotide-binding</keyword>
<gene>
    <name evidence="17" type="ORF">NATSA_10860</name>
</gene>
<dbReference type="InterPro" id="IPR014729">
    <property type="entry name" value="Rossmann-like_a/b/a_fold"/>
</dbReference>
<dbReference type="FunFam" id="2.40.30.30:FF:000003">
    <property type="entry name" value="Riboflavin biosynthesis protein"/>
    <property type="match status" value="1"/>
</dbReference>
<keyword evidence="5 15" id="KW-0288">FMN</keyword>
<dbReference type="FunFam" id="3.40.50.620:FF:000021">
    <property type="entry name" value="Riboflavin biosynthesis protein"/>
    <property type="match status" value="1"/>
</dbReference>
<keyword evidence="6 15" id="KW-0808">Transferase</keyword>
<dbReference type="InterPro" id="IPR015865">
    <property type="entry name" value="Riboflavin_kinase_bac/euk"/>
</dbReference>
<keyword evidence="10 15" id="KW-0274">FAD</keyword>
<dbReference type="EMBL" id="JAFIDN010000008">
    <property type="protein sequence ID" value="MBP3193165.1"/>
    <property type="molecule type" value="Genomic_DNA"/>
</dbReference>
<dbReference type="EC" id="2.7.1.26" evidence="15"/>
<evidence type="ECO:0000256" key="8">
    <source>
        <dbReference type="ARBA" id="ARBA00022741"/>
    </source>
</evidence>
<dbReference type="EC" id="2.7.7.2" evidence="15"/>
<dbReference type="GO" id="GO:0005524">
    <property type="term" value="F:ATP binding"/>
    <property type="evidence" value="ECO:0007669"/>
    <property type="project" value="UniProtKB-UniRule"/>
</dbReference>
<sequence length="311" mass="34974">MAEPVFIENCKRNPANVLTVGTFDGVHLGHQALLKNVIDRARAVSAPAVVVTFDPHPRDVITPAREGIRLLTNLQERAAIMNQYGIDQMIVIPFNRDFSMLSSEQFIRDYIHKRIGVHTFVIGYDHHFGRDREGSIQTLKGLSEELGFSVYVEEAHEVRHTTVSSSVIRKLLEEEGNVEMAAEMLGRPYEMAGTVVKGDQRGRTIGFPTANIEPENKNKVIPAKGVYCVEAELDRQVYNGMMNIGIRPTFGGQERIVPEVFLFDFSGTIYGSNLRIRFLRRIRGEKKFSDGEALVQQLIKDRDTCRKLAGG</sequence>
<dbReference type="UniPathway" id="UPA00277">
    <property type="reaction ID" value="UER00407"/>
</dbReference>
<dbReference type="PIRSF" id="PIRSF004491">
    <property type="entry name" value="FAD_Synth"/>
    <property type="match status" value="1"/>
</dbReference>
<evidence type="ECO:0000256" key="2">
    <source>
        <dbReference type="ARBA" id="ARBA00004726"/>
    </source>
</evidence>
<dbReference type="Pfam" id="PF01687">
    <property type="entry name" value="Flavokinase"/>
    <property type="match status" value="1"/>
</dbReference>
<dbReference type="GO" id="GO:0009398">
    <property type="term" value="P:FMN biosynthetic process"/>
    <property type="evidence" value="ECO:0007669"/>
    <property type="project" value="UniProtKB-UniRule"/>
</dbReference>
<dbReference type="InterPro" id="IPR015864">
    <property type="entry name" value="FAD_synthase"/>
</dbReference>
<evidence type="ECO:0000256" key="11">
    <source>
        <dbReference type="ARBA" id="ARBA00022840"/>
    </source>
</evidence>
<dbReference type="InterPro" id="IPR002606">
    <property type="entry name" value="Riboflavin_kinase_bac"/>
</dbReference>
<evidence type="ECO:0000256" key="13">
    <source>
        <dbReference type="ARBA" id="ARBA00047880"/>
    </source>
</evidence>
<dbReference type="CDD" id="cd02064">
    <property type="entry name" value="FAD_synthetase_N"/>
    <property type="match status" value="1"/>
</dbReference>
<dbReference type="GO" id="GO:0003919">
    <property type="term" value="F:FMN adenylyltransferase activity"/>
    <property type="evidence" value="ECO:0007669"/>
    <property type="project" value="UniProtKB-UniRule"/>
</dbReference>
<comment type="catalytic activity">
    <reaction evidence="14 15">
        <text>FMN + ATP + H(+) = FAD + diphosphate</text>
        <dbReference type="Rhea" id="RHEA:17237"/>
        <dbReference type="ChEBI" id="CHEBI:15378"/>
        <dbReference type="ChEBI" id="CHEBI:30616"/>
        <dbReference type="ChEBI" id="CHEBI:33019"/>
        <dbReference type="ChEBI" id="CHEBI:57692"/>
        <dbReference type="ChEBI" id="CHEBI:58210"/>
        <dbReference type="EC" id="2.7.7.2"/>
    </reaction>
</comment>
<evidence type="ECO:0000256" key="3">
    <source>
        <dbReference type="ARBA" id="ARBA00005201"/>
    </source>
</evidence>
<dbReference type="GO" id="GO:0006747">
    <property type="term" value="P:FAD biosynthetic process"/>
    <property type="evidence" value="ECO:0007669"/>
    <property type="project" value="UniProtKB-UniRule"/>
</dbReference>
<dbReference type="NCBIfam" id="TIGR00083">
    <property type="entry name" value="ribF"/>
    <property type="match status" value="1"/>
</dbReference>
<evidence type="ECO:0000256" key="12">
    <source>
        <dbReference type="ARBA" id="ARBA00023268"/>
    </source>
</evidence>
<keyword evidence="4 15" id="KW-0285">Flavoprotein</keyword>
<evidence type="ECO:0000256" key="9">
    <source>
        <dbReference type="ARBA" id="ARBA00022777"/>
    </source>
</evidence>
<evidence type="ECO:0000256" key="5">
    <source>
        <dbReference type="ARBA" id="ARBA00022643"/>
    </source>
</evidence>